<comment type="similarity">
    <text evidence="1">Belongs to the ATP-dependent AMP-binding enzyme family.</text>
</comment>
<sequence>MNWAQSILSAPPKDAQAPRLIDAEKPERSISWRRYVSTVKAVAVGLRNAGVGKQDCVGLLSGSDIYYYVLGDAIIAASGIFAPIAVAEKKAEVVDALQAAKVQWLFASVDLLDFANSATEEADIAVSNMLVFDPPGRETYSGSHLSFSKLLQSNQERWEDLNAEDDPSKMIAFRLLTSGTTGLSKAAEISHAASIARLRNLDPKADLVQSKGGDRALHFLPLHHISGQIACSRAIAGYQTTWIVSPEFATDVPKIIDLVRDLKLNGAFIPPRFLSAIVDTVRSGIRSSEDLSTLNGVRVGGSTIDAELYEAYNRLFPDVTFRIAYGLTETGPVSGIWSGDQLVAGSVGFPATIVDIKVLDPETLQEVAVDVEGEICVAGGQNFSGYCGNEQATADALVKLEGKSYFRTGDKGHLSSKTEQLAITGRYKEIFKVKSQHVSPEEIEKQLLKHPAVRDAAVSSIKARDNANDSEVVAYVVRRDEHGVAAQEIVKFVADGLSSHKAPTGGVFFCKSIPRNAMRKVVRRELDELEREQGSAAYLDP</sequence>
<dbReference type="SUPFAM" id="SSF56801">
    <property type="entry name" value="Acetyl-CoA synthetase-like"/>
    <property type="match status" value="1"/>
</dbReference>
<dbReference type="Gene3D" id="3.40.50.12780">
    <property type="entry name" value="N-terminal domain of ligase-like"/>
    <property type="match status" value="1"/>
</dbReference>
<dbReference type="PANTHER" id="PTHR24096:SF149">
    <property type="entry name" value="AMP-BINDING DOMAIN-CONTAINING PROTEIN-RELATED"/>
    <property type="match status" value="1"/>
</dbReference>
<dbReference type="AlphaFoldDB" id="A0A8H6VPL7"/>
<dbReference type="Pfam" id="PF00501">
    <property type="entry name" value="AMP-binding"/>
    <property type="match status" value="1"/>
</dbReference>
<comment type="caution">
    <text evidence="5">The sequence shown here is derived from an EMBL/GenBank/DDBJ whole genome shotgun (WGS) entry which is preliminary data.</text>
</comment>
<dbReference type="OrthoDB" id="288590at2759"/>
<dbReference type="InterPro" id="IPR025110">
    <property type="entry name" value="AMP-bd_C"/>
</dbReference>
<dbReference type="Gene3D" id="3.30.300.30">
    <property type="match status" value="1"/>
</dbReference>
<dbReference type="EMBL" id="JABCIY010000062">
    <property type="protein sequence ID" value="KAF7194315.1"/>
    <property type="molecule type" value="Genomic_DNA"/>
</dbReference>
<evidence type="ECO:0000313" key="5">
    <source>
        <dbReference type="EMBL" id="KAF7194315.1"/>
    </source>
</evidence>
<dbReference type="GO" id="GO:0016405">
    <property type="term" value="F:CoA-ligase activity"/>
    <property type="evidence" value="ECO:0007669"/>
    <property type="project" value="TreeGrafter"/>
</dbReference>
<name>A0A8H6VPL7_9PEZI</name>
<dbReference type="InterPro" id="IPR042099">
    <property type="entry name" value="ANL_N_sf"/>
</dbReference>
<dbReference type="Pfam" id="PF13193">
    <property type="entry name" value="AMP-binding_C"/>
    <property type="match status" value="1"/>
</dbReference>
<dbReference type="Proteomes" id="UP000660729">
    <property type="component" value="Unassembled WGS sequence"/>
</dbReference>
<dbReference type="PANTHER" id="PTHR24096">
    <property type="entry name" value="LONG-CHAIN-FATTY-ACID--COA LIGASE"/>
    <property type="match status" value="1"/>
</dbReference>
<evidence type="ECO:0000256" key="2">
    <source>
        <dbReference type="ARBA" id="ARBA00022598"/>
    </source>
</evidence>
<evidence type="ECO:0000313" key="6">
    <source>
        <dbReference type="Proteomes" id="UP000660729"/>
    </source>
</evidence>
<evidence type="ECO:0000256" key="1">
    <source>
        <dbReference type="ARBA" id="ARBA00006432"/>
    </source>
</evidence>
<keyword evidence="2 5" id="KW-0436">Ligase</keyword>
<evidence type="ECO:0000259" key="3">
    <source>
        <dbReference type="Pfam" id="PF00501"/>
    </source>
</evidence>
<accession>A0A8H6VPL7</accession>
<gene>
    <name evidence="5" type="ORF">HII31_04348</name>
</gene>
<organism evidence="5 6">
    <name type="scientific">Pseudocercospora fuligena</name>
    <dbReference type="NCBI Taxonomy" id="685502"/>
    <lineage>
        <taxon>Eukaryota</taxon>
        <taxon>Fungi</taxon>
        <taxon>Dikarya</taxon>
        <taxon>Ascomycota</taxon>
        <taxon>Pezizomycotina</taxon>
        <taxon>Dothideomycetes</taxon>
        <taxon>Dothideomycetidae</taxon>
        <taxon>Mycosphaerellales</taxon>
        <taxon>Mycosphaerellaceae</taxon>
        <taxon>Pseudocercospora</taxon>
    </lineage>
</organism>
<dbReference type="InterPro" id="IPR000873">
    <property type="entry name" value="AMP-dep_synth/lig_dom"/>
</dbReference>
<proteinExistence type="inferred from homology"/>
<feature type="domain" description="AMP-binding enzyme C-terminal" evidence="4">
    <location>
        <begin position="442"/>
        <end position="518"/>
    </location>
</feature>
<feature type="domain" description="AMP-dependent synthetase/ligase" evidence="3">
    <location>
        <begin position="16"/>
        <end position="386"/>
    </location>
</feature>
<evidence type="ECO:0000259" key="4">
    <source>
        <dbReference type="Pfam" id="PF13193"/>
    </source>
</evidence>
<reference evidence="5" key="1">
    <citation type="submission" date="2020-04" db="EMBL/GenBank/DDBJ databases">
        <title>Draft genome resource of the tomato pathogen Pseudocercospora fuligena.</title>
        <authorList>
            <person name="Zaccaron A."/>
        </authorList>
    </citation>
    <scope>NUCLEOTIDE SEQUENCE</scope>
    <source>
        <strain evidence="5">PF001</strain>
    </source>
</reference>
<dbReference type="GO" id="GO:0019748">
    <property type="term" value="P:secondary metabolic process"/>
    <property type="evidence" value="ECO:0007669"/>
    <property type="project" value="TreeGrafter"/>
</dbReference>
<dbReference type="InterPro" id="IPR045851">
    <property type="entry name" value="AMP-bd_C_sf"/>
</dbReference>
<keyword evidence="6" id="KW-1185">Reference proteome</keyword>
<protein>
    <submittedName>
        <fullName evidence="5">Phenylacetyl-CoA ligase epaB</fullName>
    </submittedName>
</protein>